<dbReference type="AlphaFoldDB" id="A0A6L2KA71"/>
<feature type="coiled-coil region" evidence="1">
    <location>
        <begin position="231"/>
        <end position="258"/>
    </location>
</feature>
<reference evidence="2" key="1">
    <citation type="journal article" date="2019" name="Sci. Rep.">
        <title>Draft genome of Tanacetum cinerariifolium, the natural source of mosquito coil.</title>
        <authorList>
            <person name="Yamashiro T."/>
            <person name="Shiraishi A."/>
            <person name="Satake H."/>
            <person name="Nakayama K."/>
        </authorList>
    </citation>
    <scope>NUCLEOTIDE SEQUENCE</scope>
</reference>
<organism evidence="2">
    <name type="scientific">Tanacetum cinerariifolium</name>
    <name type="common">Dalmatian daisy</name>
    <name type="synonym">Chrysanthemum cinerariifolium</name>
    <dbReference type="NCBI Taxonomy" id="118510"/>
    <lineage>
        <taxon>Eukaryota</taxon>
        <taxon>Viridiplantae</taxon>
        <taxon>Streptophyta</taxon>
        <taxon>Embryophyta</taxon>
        <taxon>Tracheophyta</taxon>
        <taxon>Spermatophyta</taxon>
        <taxon>Magnoliopsida</taxon>
        <taxon>eudicotyledons</taxon>
        <taxon>Gunneridae</taxon>
        <taxon>Pentapetalae</taxon>
        <taxon>asterids</taxon>
        <taxon>campanulids</taxon>
        <taxon>Asterales</taxon>
        <taxon>Asteraceae</taxon>
        <taxon>Asteroideae</taxon>
        <taxon>Anthemideae</taxon>
        <taxon>Anthemidinae</taxon>
        <taxon>Tanacetum</taxon>
    </lineage>
</organism>
<protein>
    <submittedName>
        <fullName evidence="2">Uncharacterized protein</fullName>
    </submittedName>
</protein>
<gene>
    <name evidence="2" type="ORF">Tci_016913</name>
</gene>
<dbReference type="EMBL" id="BKCJ010001914">
    <property type="protein sequence ID" value="GEU44935.1"/>
    <property type="molecule type" value="Genomic_DNA"/>
</dbReference>
<evidence type="ECO:0000256" key="1">
    <source>
        <dbReference type="SAM" id="Coils"/>
    </source>
</evidence>
<evidence type="ECO:0000313" key="2">
    <source>
        <dbReference type="EMBL" id="GEU44935.1"/>
    </source>
</evidence>
<comment type="caution">
    <text evidence="2">The sequence shown here is derived from an EMBL/GenBank/DDBJ whole genome shotgun (WGS) entry which is preliminary data.</text>
</comment>
<accession>A0A6L2KA71</accession>
<proteinExistence type="predicted"/>
<sequence>MASVVICLATGRKFNFSKYIFDSFVRNVDSSSKFYKYLKFLQLMIADQVGDLTSHTTKYTSHALTQKVFANMRRVGKGFFGVNTPLFKGMLVQQQATDDVDVVVAPNVPADDVANVVADDDVADGEIIELIDADEDVTLEEVNVAKDAKVAEDSDDDKAGAAKLKEVIEVVTTAKLMIEVVTAAATIITPAATLITAATITAAPSAARRRKRGMSYDDIRPIFEKYFNSNVAFLEKSKQELEEEASRALKRKNKSSKEKAVKKQKCDEEVEGLKKHIQIVPNNEDDIYTEATPLALKFPVVDYEIHTENNKPYYKIIRADGTH</sequence>
<keyword evidence="1" id="KW-0175">Coiled coil</keyword>
<name>A0A6L2KA71_TANCI</name>